<evidence type="ECO:0000313" key="2">
    <source>
        <dbReference type="EMBL" id="MBU8877293.1"/>
    </source>
</evidence>
<keyword evidence="3" id="KW-1185">Reference proteome</keyword>
<gene>
    <name evidence="2" type="ORF">KQ910_26230</name>
</gene>
<reference evidence="2 3" key="1">
    <citation type="submission" date="2021-06" db="EMBL/GenBank/DDBJ databases">
        <authorList>
            <person name="Lee D.H."/>
        </authorList>
    </citation>
    <scope>NUCLEOTIDE SEQUENCE [LARGE SCALE GENOMIC DNA]</scope>
    <source>
        <strain evidence="2 3">MMS21-HV4-11</strain>
    </source>
</reference>
<accession>A0ABS6IVR8</accession>
<proteinExistence type="predicted"/>
<evidence type="ECO:0008006" key="4">
    <source>
        <dbReference type="Google" id="ProtNLM"/>
    </source>
</evidence>
<organism evidence="2 3">
    <name type="scientific">Reyranella humidisoli</name>
    <dbReference type="NCBI Taxonomy" id="2849149"/>
    <lineage>
        <taxon>Bacteria</taxon>
        <taxon>Pseudomonadati</taxon>
        <taxon>Pseudomonadota</taxon>
        <taxon>Alphaproteobacteria</taxon>
        <taxon>Hyphomicrobiales</taxon>
        <taxon>Reyranellaceae</taxon>
        <taxon>Reyranella</taxon>
    </lineage>
</organism>
<name>A0ABS6IVR8_9HYPH</name>
<dbReference type="RefSeq" id="WP_216966992.1">
    <property type="nucleotide sequence ID" value="NZ_JAHOPB010000004.1"/>
</dbReference>
<keyword evidence="1" id="KW-0812">Transmembrane</keyword>
<feature type="transmembrane region" description="Helical" evidence="1">
    <location>
        <begin position="124"/>
        <end position="142"/>
    </location>
</feature>
<feature type="transmembrane region" description="Helical" evidence="1">
    <location>
        <begin position="13"/>
        <end position="34"/>
    </location>
</feature>
<dbReference type="EMBL" id="JAHOPB010000004">
    <property type="protein sequence ID" value="MBU8877293.1"/>
    <property type="molecule type" value="Genomic_DNA"/>
</dbReference>
<sequence length="151" mass="16789">MNPLDEVQWGHDWAWGVPLIALTCVIHILCLAVFTARVDRVLDTMRDRGRHVTLTFSLVMAMAVTLVTTLHILEGGIWALAFRYLDAIPDNRSAMLYSLGALTTYGDTSIHLAHQWKMLGGLEAVNGVLLFGLTTAFLFAMIQRVLPPAKR</sequence>
<keyword evidence="1" id="KW-1133">Transmembrane helix</keyword>
<dbReference type="Proteomes" id="UP000727907">
    <property type="component" value="Unassembled WGS sequence"/>
</dbReference>
<protein>
    <recommendedName>
        <fullName evidence="4">Potassium channel domain-containing protein</fullName>
    </recommendedName>
</protein>
<feature type="transmembrane region" description="Helical" evidence="1">
    <location>
        <begin position="54"/>
        <end position="73"/>
    </location>
</feature>
<evidence type="ECO:0000313" key="3">
    <source>
        <dbReference type="Proteomes" id="UP000727907"/>
    </source>
</evidence>
<comment type="caution">
    <text evidence="2">The sequence shown here is derived from an EMBL/GenBank/DDBJ whole genome shotgun (WGS) entry which is preliminary data.</text>
</comment>
<evidence type="ECO:0000256" key="1">
    <source>
        <dbReference type="SAM" id="Phobius"/>
    </source>
</evidence>
<keyword evidence="1" id="KW-0472">Membrane</keyword>